<evidence type="ECO:0000313" key="2">
    <source>
        <dbReference type="EMBL" id="PHT74192.1"/>
    </source>
</evidence>
<evidence type="ECO:0000259" key="1">
    <source>
        <dbReference type="Pfam" id="PF22936"/>
    </source>
</evidence>
<evidence type="ECO:0000313" key="3">
    <source>
        <dbReference type="Proteomes" id="UP000222542"/>
    </source>
</evidence>
<dbReference type="Gramene" id="PHT74192">
    <property type="protein sequence ID" value="PHT74192"/>
    <property type="gene ID" value="T459_21469"/>
</dbReference>
<accession>A0A2G2YWR4</accession>
<dbReference type="AlphaFoldDB" id="A0A2G2YWR4"/>
<reference evidence="2 3" key="2">
    <citation type="journal article" date="2017" name="Genome Biol.">
        <title>New reference genome sequences of hot pepper reveal the massive evolution of plant disease-resistance genes by retroduplication.</title>
        <authorList>
            <person name="Kim S."/>
            <person name="Park J."/>
            <person name="Yeom S.I."/>
            <person name="Kim Y.M."/>
            <person name="Seo E."/>
            <person name="Kim K.T."/>
            <person name="Kim M.S."/>
            <person name="Lee J.M."/>
            <person name="Cheong K."/>
            <person name="Shin H.S."/>
            <person name="Kim S.B."/>
            <person name="Han K."/>
            <person name="Lee J."/>
            <person name="Park M."/>
            <person name="Lee H.A."/>
            <person name="Lee H.Y."/>
            <person name="Lee Y."/>
            <person name="Oh S."/>
            <person name="Lee J.H."/>
            <person name="Choi E."/>
            <person name="Choi E."/>
            <person name="Lee S.E."/>
            <person name="Jeon J."/>
            <person name="Kim H."/>
            <person name="Choi G."/>
            <person name="Song H."/>
            <person name="Lee J."/>
            <person name="Lee S.C."/>
            <person name="Kwon J.K."/>
            <person name="Lee H.Y."/>
            <person name="Koo N."/>
            <person name="Hong Y."/>
            <person name="Kim R.W."/>
            <person name="Kang W.H."/>
            <person name="Huh J.H."/>
            <person name="Kang B.C."/>
            <person name="Yang T.J."/>
            <person name="Lee Y.H."/>
            <person name="Bennetzen J.L."/>
            <person name="Choi D."/>
        </authorList>
    </citation>
    <scope>NUCLEOTIDE SEQUENCE [LARGE SCALE GENOMIC DNA]</scope>
    <source>
        <strain evidence="3">cv. CM334</strain>
    </source>
</reference>
<dbReference type="Pfam" id="PF22936">
    <property type="entry name" value="Pol_BBD"/>
    <property type="match status" value="1"/>
</dbReference>
<dbReference type="InterPro" id="IPR054722">
    <property type="entry name" value="PolX-like_BBD"/>
</dbReference>
<dbReference type="OMA" id="SAYKIFD"/>
<reference evidence="2 3" key="1">
    <citation type="journal article" date="2014" name="Nat. Genet.">
        <title>Genome sequence of the hot pepper provides insights into the evolution of pungency in Capsicum species.</title>
        <authorList>
            <person name="Kim S."/>
            <person name="Park M."/>
            <person name="Yeom S.I."/>
            <person name="Kim Y.M."/>
            <person name="Lee J.M."/>
            <person name="Lee H.A."/>
            <person name="Seo E."/>
            <person name="Choi J."/>
            <person name="Cheong K."/>
            <person name="Kim K.T."/>
            <person name="Jung K."/>
            <person name="Lee G.W."/>
            <person name="Oh S.K."/>
            <person name="Bae C."/>
            <person name="Kim S.B."/>
            <person name="Lee H.Y."/>
            <person name="Kim S.Y."/>
            <person name="Kim M.S."/>
            <person name="Kang B.C."/>
            <person name="Jo Y.D."/>
            <person name="Yang H.B."/>
            <person name="Jeong H.J."/>
            <person name="Kang W.H."/>
            <person name="Kwon J.K."/>
            <person name="Shin C."/>
            <person name="Lim J.Y."/>
            <person name="Park J.H."/>
            <person name="Huh J.H."/>
            <person name="Kim J.S."/>
            <person name="Kim B.D."/>
            <person name="Cohen O."/>
            <person name="Paran I."/>
            <person name="Suh M.C."/>
            <person name="Lee S.B."/>
            <person name="Kim Y.K."/>
            <person name="Shin Y."/>
            <person name="Noh S.J."/>
            <person name="Park J."/>
            <person name="Seo Y.S."/>
            <person name="Kwon S.Y."/>
            <person name="Kim H.A."/>
            <person name="Park J.M."/>
            <person name="Kim H.J."/>
            <person name="Choi S.B."/>
            <person name="Bosland P.W."/>
            <person name="Reeves G."/>
            <person name="Jo S.H."/>
            <person name="Lee B.W."/>
            <person name="Cho H.T."/>
            <person name="Choi H.S."/>
            <person name="Lee M.S."/>
            <person name="Yu Y."/>
            <person name="Do Choi Y."/>
            <person name="Park B.S."/>
            <person name="van Deynze A."/>
            <person name="Ashrafi H."/>
            <person name="Hill T."/>
            <person name="Kim W.T."/>
            <person name="Pai H.S."/>
            <person name="Ahn H.K."/>
            <person name="Yeam I."/>
            <person name="Giovannoni J.J."/>
            <person name="Rose J.K."/>
            <person name="Sorensen I."/>
            <person name="Lee S.J."/>
            <person name="Kim R.W."/>
            <person name="Choi I.Y."/>
            <person name="Choi B.S."/>
            <person name="Lim J.S."/>
            <person name="Lee Y.H."/>
            <person name="Choi D."/>
        </authorList>
    </citation>
    <scope>NUCLEOTIDE SEQUENCE [LARGE SCALE GENOMIC DNA]</scope>
    <source>
        <strain evidence="3">cv. CM334</strain>
    </source>
</reference>
<keyword evidence="3" id="KW-1185">Reference proteome</keyword>
<dbReference type="EMBL" id="AYRZ02000008">
    <property type="protein sequence ID" value="PHT74192.1"/>
    <property type="molecule type" value="Genomic_DNA"/>
</dbReference>
<comment type="caution">
    <text evidence="2">The sequence shown here is derived from an EMBL/GenBank/DDBJ whole genome shotgun (WGS) entry which is preliminary data.</text>
</comment>
<feature type="domain" description="Retrovirus-related Pol polyprotein from transposon TNT 1-94-like beta-barrel" evidence="1">
    <location>
        <begin position="15"/>
        <end position="94"/>
    </location>
</feature>
<organism evidence="2 3">
    <name type="scientific">Capsicum annuum</name>
    <name type="common">Capsicum pepper</name>
    <dbReference type="NCBI Taxonomy" id="4072"/>
    <lineage>
        <taxon>Eukaryota</taxon>
        <taxon>Viridiplantae</taxon>
        <taxon>Streptophyta</taxon>
        <taxon>Embryophyta</taxon>
        <taxon>Tracheophyta</taxon>
        <taxon>Spermatophyta</taxon>
        <taxon>Magnoliopsida</taxon>
        <taxon>eudicotyledons</taxon>
        <taxon>Gunneridae</taxon>
        <taxon>Pentapetalae</taxon>
        <taxon>asterids</taxon>
        <taxon>lamiids</taxon>
        <taxon>Solanales</taxon>
        <taxon>Solanaceae</taxon>
        <taxon>Solanoideae</taxon>
        <taxon>Capsiceae</taxon>
        <taxon>Capsicum</taxon>
    </lineage>
</organism>
<gene>
    <name evidence="2" type="ORF">T459_21469</name>
</gene>
<protein>
    <recommendedName>
        <fullName evidence="1">Retrovirus-related Pol polyprotein from transposon TNT 1-94-like beta-barrel domain-containing protein</fullName>
    </recommendedName>
</protein>
<name>A0A2G2YWR4_CAPAN</name>
<sequence length="159" mass="18057">MAHFSVDACLDDILIIDNSFLNHMSRIRSLLKEFDEFEKSEVWLRNDKAMKVEGKDIIALKISHGNVKLLHDMQYVPFLDHNLLSIGNLITCGYSILYDNSCSVISKKSAYKIFDIQMTQNGMFPLEVSDITSFVLTTKGSNEANLWHLGYGHLNVKGL</sequence>
<dbReference type="Proteomes" id="UP000222542">
    <property type="component" value="Unassembled WGS sequence"/>
</dbReference>
<proteinExistence type="predicted"/>